<comment type="similarity">
    <text evidence="1">Belongs to the peptidase S33 family.</text>
</comment>
<dbReference type="Pfam" id="PF00561">
    <property type="entry name" value="Abhydrolase_1"/>
    <property type="match status" value="1"/>
</dbReference>
<dbReference type="EMBL" id="BMMV01000034">
    <property type="protein sequence ID" value="GGK27303.1"/>
    <property type="molecule type" value="Genomic_DNA"/>
</dbReference>
<dbReference type="PANTHER" id="PTHR43248:SF29">
    <property type="entry name" value="TRIPEPTIDYL AMINOPEPTIDASE"/>
    <property type="match status" value="1"/>
</dbReference>
<evidence type="ECO:0000256" key="3">
    <source>
        <dbReference type="ARBA" id="ARBA00022801"/>
    </source>
</evidence>
<protein>
    <submittedName>
        <fullName evidence="8">Peptidase</fullName>
    </submittedName>
</protein>
<dbReference type="RefSeq" id="WP_189111571.1">
    <property type="nucleotide sequence ID" value="NZ_BMMV01000034.1"/>
</dbReference>
<dbReference type="InterPro" id="IPR051601">
    <property type="entry name" value="Serine_prot/Carboxylest_S33"/>
</dbReference>
<feature type="domain" description="AB hydrolase-1" evidence="6">
    <location>
        <begin position="140"/>
        <end position="317"/>
    </location>
</feature>
<evidence type="ECO:0000256" key="2">
    <source>
        <dbReference type="ARBA" id="ARBA00022729"/>
    </source>
</evidence>
<comment type="caution">
    <text evidence="8">The sequence shown here is derived from an EMBL/GenBank/DDBJ whole genome shotgun (WGS) entry which is preliminary data.</text>
</comment>
<gene>
    <name evidence="8" type="ORF">GCM10011583_69180</name>
</gene>
<keyword evidence="3" id="KW-0378">Hydrolase</keyword>
<evidence type="ECO:0000256" key="1">
    <source>
        <dbReference type="ARBA" id="ARBA00010088"/>
    </source>
</evidence>
<feature type="domain" description="Peptidase S33 tripeptidyl aminopeptidase-like C-terminal" evidence="7">
    <location>
        <begin position="444"/>
        <end position="548"/>
    </location>
</feature>
<keyword evidence="2 5" id="KW-0732">Signal</keyword>
<sequence>MPSFSASTAPARRRRRALTAVTAATVAALLAAAGCSGSDSGGQAGQNSRSDQDGQSKTDKSVKTAPPADLASQKLDWKDCPTPSAAEGGGTAPSPLPGGTKWKCASMAAPLDYAKPKGDTIDLALIRAETSDPDKRIGSLVFNFGGPGGSGVTALPSFGKDYEKLRTRYDLVSFDPRGVGRSDPVECKDDKQLDAYYAKDMTPDDSAEEKSFIGGLKWYASGCEQKSGKALPHVGTVNAARDMDLMRQVLGDDKLDYFGISYGTELGGVYAHLFPKSVGHAVFDAVVDPTEGTEQGSLGQAKGFQLALTNFAKDCVSRGDACQLPGSDPQEIENFVVKLLDRLDKKPITGLGSRKLTETQATNGIAQALYSKELWPLLEQGLDEADGGNGALLLVLSDAMNGRNEKGQYSNIQAANAAVNCVDSKERYTLAQTKAKLPDFREASPVFGEFLGWGLLGCSEWPVPGESDRPDVSAPGSAPILVIGNTGDPATPFEGARAMVKALGKGVGVELTFEGQGHGAYNSGNACVRDAVNGYLLDNKVPKAGTVCRN</sequence>
<dbReference type="Proteomes" id="UP000660265">
    <property type="component" value="Unassembled WGS sequence"/>
</dbReference>
<evidence type="ECO:0000259" key="6">
    <source>
        <dbReference type="Pfam" id="PF00561"/>
    </source>
</evidence>
<dbReference type="Gene3D" id="3.40.50.1820">
    <property type="entry name" value="alpha/beta hydrolase"/>
    <property type="match status" value="1"/>
</dbReference>
<feature type="signal peptide" evidence="5">
    <location>
        <begin position="1"/>
        <end position="33"/>
    </location>
</feature>
<evidence type="ECO:0000313" key="8">
    <source>
        <dbReference type="EMBL" id="GGK27303.1"/>
    </source>
</evidence>
<keyword evidence="9" id="KW-1185">Reference proteome</keyword>
<dbReference type="InterPro" id="IPR013595">
    <property type="entry name" value="Pept_S33_TAP-like_C"/>
</dbReference>
<evidence type="ECO:0000256" key="4">
    <source>
        <dbReference type="SAM" id="MobiDB-lite"/>
    </source>
</evidence>
<name>A0ABQ2EYQ3_9ACTN</name>
<dbReference type="SUPFAM" id="SSF53474">
    <property type="entry name" value="alpha/beta-Hydrolases"/>
    <property type="match status" value="1"/>
</dbReference>
<dbReference type="InterPro" id="IPR029058">
    <property type="entry name" value="AB_hydrolase_fold"/>
</dbReference>
<evidence type="ECO:0000313" key="9">
    <source>
        <dbReference type="Proteomes" id="UP000660265"/>
    </source>
</evidence>
<feature type="chain" id="PRO_5047482805" evidence="5">
    <location>
        <begin position="34"/>
        <end position="550"/>
    </location>
</feature>
<organism evidence="8 9">
    <name type="scientific">Streptomyces camponoticapitis</name>
    <dbReference type="NCBI Taxonomy" id="1616125"/>
    <lineage>
        <taxon>Bacteria</taxon>
        <taxon>Bacillati</taxon>
        <taxon>Actinomycetota</taxon>
        <taxon>Actinomycetes</taxon>
        <taxon>Kitasatosporales</taxon>
        <taxon>Streptomycetaceae</taxon>
        <taxon>Streptomyces</taxon>
    </lineage>
</organism>
<reference evidence="9" key="1">
    <citation type="journal article" date="2019" name="Int. J. Syst. Evol. Microbiol.">
        <title>The Global Catalogue of Microorganisms (GCM) 10K type strain sequencing project: providing services to taxonomists for standard genome sequencing and annotation.</title>
        <authorList>
            <consortium name="The Broad Institute Genomics Platform"/>
            <consortium name="The Broad Institute Genome Sequencing Center for Infectious Disease"/>
            <person name="Wu L."/>
            <person name="Ma J."/>
        </authorList>
    </citation>
    <scope>NUCLEOTIDE SEQUENCE [LARGE SCALE GENOMIC DNA]</scope>
    <source>
        <strain evidence="9">CGMCC 4.7275</strain>
    </source>
</reference>
<proteinExistence type="inferred from homology"/>
<dbReference type="PANTHER" id="PTHR43248">
    <property type="entry name" value="2-SUCCINYL-6-HYDROXY-2,4-CYCLOHEXADIENE-1-CARBOXYLATE SYNTHASE"/>
    <property type="match status" value="1"/>
</dbReference>
<dbReference type="InterPro" id="IPR000073">
    <property type="entry name" value="AB_hydrolase_1"/>
</dbReference>
<evidence type="ECO:0000256" key="5">
    <source>
        <dbReference type="SAM" id="SignalP"/>
    </source>
</evidence>
<feature type="region of interest" description="Disordered" evidence="4">
    <location>
        <begin position="35"/>
        <end position="97"/>
    </location>
</feature>
<accession>A0ABQ2EYQ3</accession>
<dbReference type="Pfam" id="PF08386">
    <property type="entry name" value="Abhydrolase_4"/>
    <property type="match status" value="1"/>
</dbReference>
<evidence type="ECO:0000259" key="7">
    <source>
        <dbReference type="Pfam" id="PF08386"/>
    </source>
</evidence>
<feature type="compositionally biased region" description="Basic and acidic residues" evidence="4">
    <location>
        <begin position="50"/>
        <end position="62"/>
    </location>
</feature>